<evidence type="ECO:0000256" key="1">
    <source>
        <dbReference type="ARBA" id="ARBA00000370"/>
    </source>
</evidence>
<dbReference type="Pfam" id="PF01676">
    <property type="entry name" value="Metalloenzyme"/>
    <property type="match status" value="1"/>
</dbReference>
<keyword evidence="5 10" id="KW-0479">Metal-binding</keyword>
<dbReference type="PANTHER" id="PTHR31637">
    <property type="entry name" value="2,3-BISPHOSPHOGLYCERATE-INDEPENDENT PHOSPHOGLYCERATE MUTASE"/>
    <property type="match status" value="1"/>
</dbReference>
<feature type="binding site" evidence="10 13">
    <location>
        <position position="14"/>
    </location>
    <ligand>
        <name>Mn(2+)</name>
        <dbReference type="ChEBI" id="CHEBI:29035"/>
        <label>2</label>
    </ligand>
</feature>
<accession>A0A1B4XD12</accession>
<evidence type="ECO:0000256" key="7">
    <source>
        <dbReference type="ARBA" id="ARBA00023211"/>
    </source>
</evidence>
<dbReference type="Gene3D" id="3.40.720.10">
    <property type="entry name" value="Alkaline Phosphatase, subunit A"/>
    <property type="match status" value="1"/>
</dbReference>
<dbReference type="PIRSF" id="PIRSF001492">
    <property type="entry name" value="IPGAM"/>
    <property type="match status" value="1"/>
</dbReference>
<dbReference type="NCBIfam" id="TIGR01307">
    <property type="entry name" value="pgm_bpd_ind"/>
    <property type="match status" value="1"/>
</dbReference>
<feature type="domain" description="Metalloenzyme" evidence="14">
    <location>
        <begin position="6"/>
        <end position="500"/>
    </location>
</feature>
<comment type="function">
    <text evidence="10">Catalyzes the interconversion of 2-phosphoglycerate and 3-phosphoglycerate.</text>
</comment>
<dbReference type="GO" id="GO:0030145">
    <property type="term" value="F:manganese ion binding"/>
    <property type="evidence" value="ECO:0007669"/>
    <property type="project" value="UniProtKB-UniRule"/>
</dbReference>
<feature type="binding site" evidence="10 12">
    <location>
        <position position="187"/>
    </location>
    <ligand>
        <name>substrate</name>
    </ligand>
</feature>
<dbReference type="KEGG" id="slim:SCL_0366"/>
<dbReference type="GO" id="GO:0006007">
    <property type="term" value="P:glucose catabolic process"/>
    <property type="evidence" value="ECO:0007669"/>
    <property type="project" value="InterPro"/>
</dbReference>
<feature type="active site" description="Phosphoserine intermediate" evidence="10 11">
    <location>
        <position position="64"/>
    </location>
</feature>
<feature type="binding site" evidence="10 12">
    <location>
        <begin position="155"/>
        <end position="156"/>
    </location>
    <ligand>
        <name>substrate</name>
    </ligand>
</feature>
<reference evidence="16 17" key="1">
    <citation type="submission" date="2015-05" db="EMBL/GenBank/DDBJ databases">
        <title>Complete genome sequence of a sulfur-oxidizing gammaproteobacterium strain HA5.</title>
        <authorList>
            <person name="Miura A."/>
            <person name="Kojima H."/>
            <person name="Fukui M."/>
        </authorList>
    </citation>
    <scope>NUCLEOTIDE SEQUENCE [LARGE SCALE GENOMIC DNA]</scope>
    <source>
        <strain evidence="16 17">HA5</strain>
    </source>
</reference>
<feature type="binding site" evidence="10 12">
    <location>
        <position position="193"/>
    </location>
    <ligand>
        <name>substrate</name>
    </ligand>
</feature>
<sequence length="526" mass="57846">MSFIPKPLVLIILDGWGYRQDTQYNAIAAARKPVWDMLWKQYPHTLIHASEAAVGLPSSQMGNSEVGHLNLGAGRVVYQEYTRINRAISTGTFFTNKTLTDTIDLAVKTGSAVHVMGLLSPGGVHSHEEHIHAVAELATRRGATRLYLHAFLDGRDTPPQSAAASIKAMQEKFAALKHGRFASIIGRHYAMDRDHRWPRVQAAYDLMTQGKGEFTAATAAGALEMAYARGETDEFVKATAIVPPGEKPARIADGDVVIFMNFRSDRARQITRPFIEKNFDAFPREVVPKLGAFVSLTEYNSEFHVPVAFPPERLRNVMGSYLASLGRHQLRIAETEKYAHVTFFFNGGVETPFEFEDRLLIPSPTDVPTYNLKPEMSAPKLTEEVVKAIRAGHYDVIICNYANPDMVGHTGDFEATVKAIEAVDQCLANIYKAVKETGGEMLITADHGNAEQMFDFETGQPHTAHTTNPVPFLYIGRPATLAPSGALEDIAPTMLYLLGLPLPTEMTGRPLVTLQSQPAATAEGRT</sequence>
<feature type="binding site" evidence="10 13">
    <location>
        <position position="405"/>
    </location>
    <ligand>
        <name>Mn(2+)</name>
        <dbReference type="ChEBI" id="CHEBI:29035"/>
        <label>1</label>
    </ligand>
</feature>
<dbReference type="InterPro" id="IPR006124">
    <property type="entry name" value="Metalloenzyme"/>
</dbReference>
<evidence type="ECO:0000256" key="12">
    <source>
        <dbReference type="PIRSR" id="PIRSR001492-2"/>
    </source>
</evidence>
<dbReference type="FunFam" id="3.40.1450.10:FF:000001">
    <property type="entry name" value="2,3-bisphosphoglycerate-independent phosphoglycerate mutase"/>
    <property type="match status" value="1"/>
</dbReference>
<evidence type="ECO:0000256" key="8">
    <source>
        <dbReference type="ARBA" id="ARBA00023235"/>
    </source>
</evidence>
<dbReference type="SUPFAM" id="SSF64158">
    <property type="entry name" value="2,3-Bisphosphoglycerate-independent phosphoglycerate mutase, substrate-binding domain"/>
    <property type="match status" value="1"/>
</dbReference>
<dbReference type="InterPro" id="IPR011258">
    <property type="entry name" value="BPG-indep_PGM_N"/>
</dbReference>
<evidence type="ECO:0000259" key="14">
    <source>
        <dbReference type="Pfam" id="PF01676"/>
    </source>
</evidence>
<dbReference type="Proteomes" id="UP000243180">
    <property type="component" value="Chromosome"/>
</dbReference>
<evidence type="ECO:0000256" key="3">
    <source>
        <dbReference type="ARBA" id="ARBA00008819"/>
    </source>
</evidence>
<dbReference type="GO" id="GO:0004619">
    <property type="term" value="F:phosphoglycerate mutase activity"/>
    <property type="evidence" value="ECO:0007669"/>
    <property type="project" value="UniProtKB-UniRule"/>
</dbReference>
<evidence type="ECO:0000313" key="17">
    <source>
        <dbReference type="Proteomes" id="UP000243180"/>
    </source>
</evidence>
<evidence type="ECO:0000256" key="4">
    <source>
        <dbReference type="ARBA" id="ARBA00012026"/>
    </source>
</evidence>
<feature type="binding site" evidence="10 13">
    <location>
        <position position="447"/>
    </location>
    <ligand>
        <name>Mn(2+)</name>
        <dbReference type="ChEBI" id="CHEBI:29035"/>
        <label>2</label>
    </ligand>
</feature>
<dbReference type="CDD" id="cd16010">
    <property type="entry name" value="iPGM"/>
    <property type="match status" value="1"/>
</dbReference>
<dbReference type="UniPathway" id="UPA00109">
    <property type="reaction ID" value="UER00186"/>
</dbReference>
<feature type="binding site" evidence="10 13">
    <location>
        <position position="465"/>
    </location>
    <ligand>
        <name>Mn(2+)</name>
        <dbReference type="ChEBI" id="CHEBI:29035"/>
        <label>1</label>
    </ligand>
</feature>
<dbReference type="GO" id="GO:0006096">
    <property type="term" value="P:glycolytic process"/>
    <property type="evidence" value="ECO:0007669"/>
    <property type="project" value="UniProtKB-UniRule"/>
</dbReference>
<protein>
    <recommendedName>
        <fullName evidence="9 10">2,3-bisphosphoglycerate-independent phosphoglycerate mutase</fullName>
        <shortName evidence="10">BPG-independent PGAM</shortName>
        <shortName evidence="10">Phosphoglyceromutase</shortName>
        <shortName evidence="10">iPGM</shortName>
        <ecNumber evidence="4 10">5.4.2.12</ecNumber>
    </recommendedName>
</protein>
<comment type="catalytic activity">
    <reaction evidence="1 10">
        <text>(2R)-2-phosphoglycerate = (2R)-3-phosphoglycerate</text>
        <dbReference type="Rhea" id="RHEA:15901"/>
        <dbReference type="ChEBI" id="CHEBI:58272"/>
        <dbReference type="ChEBI" id="CHEBI:58289"/>
        <dbReference type="EC" id="5.4.2.12"/>
    </reaction>
</comment>
<evidence type="ECO:0000256" key="11">
    <source>
        <dbReference type="PIRSR" id="PIRSR001492-1"/>
    </source>
</evidence>
<dbReference type="InterPro" id="IPR036646">
    <property type="entry name" value="PGAM_B_sf"/>
</dbReference>
<keyword evidence="17" id="KW-1185">Reference proteome</keyword>
<dbReference type="RefSeq" id="WP_096359432.1">
    <property type="nucleotide sequence ID" value="NZ_AP014879.1"/>
</dbReference>
<gene>
    <name evidence="10" type="primary">gpmI</name>
    <name evidence="16" type="ORF">SCL_0366</name>
</gene>
<evidence type="ECO:0000259" key="15">
    <source>
        <dbReference type="Pfam" id="PF06415"/>
    </source>
</evidence>
<dbReference type="GO" id="GO:0005829">
    <property type="term" value="C:cytosol"/>
    <property type="evidence" value="ECO:0007669"/>
    <property type="project" value="TreeGrafter"/>
</dbReference>
<proteinExistence type="inferred from homology"/>
<feature type="binding site" evidence="10 12">
    <location>
        <position position="337"/>
    </location>
    <ligand>
        <name>substrate</name>
    </ligand>
</feature>
<name>A0A1B4XD12_9GAMM</name>
<feature type="domain" description="BPG-independent PGAM N-terminal" evidence="15">
    <location>
        <begin position="84"/>
        <end position="300"/>
    </location>
</feature>
<feature type="binding site" evidence="10 13">
    <location>
        <position position="409"/>
    </location>
    <ligand>
        <name>Mn(2+)</name>
        <dbReference type="ChEBI" id="CHEBI:29035"/>
        <label>1</label>
    </ligand>
</feature>
<dbReference type="AlphaFoldDB" id="A0A1B4XD12"/>
<dbReference type="PANTHER" id="PTHR31637:SF0">
    <property type="entry name" value="2,3-BISPHOSPHOGLYCERATE-INDEPENDENT PHOSPHOGLYCERATE MUTASE"/>
    <property type="match status" value="1"/>
</dbReference>
<keyword evidence="6 10" id="KW-0324">Glycolysis</keyword>
<dbReference type="EMBL" id="AP014879">
    <property type="protein sequence ID" value="BAV32688.1"/>
    <property type="molecule type" value="Genomic_DNA"/>
</dbReference>
<keyword evidence="8 10" id="KW-0413">Isomerase</keyword>
<keyword evidence="7 10" id="KW-0464">Manganese</keyword>
<dbReference type="SUPFAM" id="SSF53649">
    <property type="entry name" value="Alkaline phosphatase-like"/>
    <property type="match status" value="1"/>
</dbReference>
<evidence type="ECO:0000256" key="9">
    <source>
        <dbReference type="ARBA" id="ARBA00071648"/>
    </source>
</evidence>
<evidence type="ECO:0000256" key="2">
    <source>
        <dbReference type="ARBA" id="ARBA00004798"/>
    </source>
</evidence>
<evidence type="ECO:0000256" key="13">
    <source>
        <dbReference type="PIRSR" id="PIRSR001492-3"/>
    </source>
</evidence>
<feature type="binding site" evidence="10 12">
    <location>
        <position position="125"/>
    </location>
    <ligand>
        <name>substrate</name>
    </ligand>
</feature>
<dbReference type="OrthoDB" id="9800863at2"/>
<dbReference type="InterPro" id="IPR017850">
    <property type="entry name" value="Alkaline_phosphatase_core_sf"/>
</dbReference>
<comment type="pathway">
    <text evidence="2 10">Carbohydrate degradation; glycolysis; pyruvate from D-glyceraldehyde 3-phosphate: step 3/5.</text>
</comment>
<dbReference type="InterPro" id="IPR005995">
    <property type="entry name" value="Pgm_bpd_ind"/>
</dbReference>
<comment type="similarity">
    <text evidence="3 10">Belongs to the BPG-independent phosphoglycerate mutase family.</text>
</comment>
<dbReference type="EC" id="5.4.2.12" evidence="4 10"/>
<dbReference type="Gene3D" id="3.40.1450.10">
    <property type="entry name" value="BPG-independent phosphoglycerate mutase, domain B"/>
    <property type="match status" value="1"/>
</dbReference>
<evidence type="ECO:0000256" key="6">
    <source>
        <dbReference type="ARBA" id="ARBA00023152"/>
    </source>
</evidence>
<evidence type="ECO:0000256" key="5">
    <source>
        <dbReference type="ARBA" id="ARBA00022723"/>
    </source>
</evidence>
<comment type="subunit">
    <text evidence="10">Monomer.</text>
</comment>
<evidence type="ECO:0000313" key="16">
    <source>
        <dbReference type="EMBL" id="BAV32688.1"/>
    </source>
</evidence>
<feature type="binding site" evidence="10 13">
    <location>
        <position position="446"/>
    </location>
    <ligand>
        <name>Mn(2+)</name>
        <dbReference type="ChEBI" id="CHEBI:29035"/>
        <label>2</label>
    </ligand>
</feature>
<feature type="binding site" evidence="10 12">
    <location>
        <begin position="263"/>
        <end position="266"/>
    </location>
    <ligand>
        <name>substrate</name>
    </ligand>
</feature>
<dbReference type="Pfam" id="PF06415">
    <property type="entry name" value="iPGM_N"/>
    <property type="match status" value="1"/>
</dbReference>
<dbReference type="InParanoid" id="A0A1B4XD12"/>
<dbReference type="HAMAP" id="MF_01038">
    <property type="entry name" value="GpmI"/>
    <property type="match status" value="1"/>
</dbReference>
<comment type="cofactor">
    <cofactor evidence="10">
        <name>Mn(2+)</name>
        <dbReference type="ChEBI" id="CHEBI:29035"/>
    </cofactor>
    <text evidence="10">Binds 2 manganese ions per subunit.</text>
</comment>
<feature type="binding site" evidence="10 13">
    <location>
        <position position="64"/>
    </location>
    <ligand>
        <name>Mn(2+)</name>
        <dbReference type="ChEBI" id="CHEBI:29035"/>
        <label>2</label>
    </ligand>
</feature>
<organism evidence="16 17">
    <name type="scientific">Sulfuricaulis limicola</name>
    <dbReference type="NCBI Taxonomy" id="1620215"/>
    <lineage>
        <taxon>Bacteria</taxon>
        <taxon>Pseudomonadati</taxon>
        <taxon>Pseudomonadota</taxon>
        <taxon>Gammaproteobacteria</taxon>
        <taxon>Acidiferrobacterales</taxon>
        <taxon>Acidiferrobacteraceae</taxon>
        <taxon>Sulfuricaulis</taxon>
    </lineage>
</organism>
<evidence type="ECO:0000256" key="10">
    <source>
        <dbReference type="HAMAP-Rule" id="MF_01038"/>
    </source>
</evidence>
<dbReference type="FunCoup" id="A0A1B4XD12">
    <property type="interactions" value="415"/>
</dbReference>